<proteinExistence type="predicted"/>
<evidence type="ECO:0000313" key="3">
    <source>
        <dbReference type="EMBL" id="OKH49941.1"/>
    </source>
</evidence>
<evidence type="ECO:0008006" key="5">
    <source>
        <dbReference type="Google" id="ProtNLM"/>
    </source>
</evidence>
<gene>
    <name evidence="3" type="ORF">NIES30_04310</name>
</gene>
<keyword evidence="2" id="KW-1133">Transmembrane helix</keyword>
<keyword evidence="4" id="KW-1185">Reference proteome</keyword>
<sequence length="740" mass="79402">MLSQQQSGPQRGEPLAEGGAKDFSLIIDEADSALGLSEVMVPVPQSGNQSWRLLLITLLGCFAASGAALGAFFWLINLPPTANCDNPASVTTDRAQLFCAQVAAESGELPDVLTALDLAGSWTTGHPLYYEVQPLIEQWSWVVLKAAEQELRSNGSMEQAQALVSHIPVESPVFATAQETMQTWQGEWEQGEAIMATAQTALKQKDWATASQQVLALGELNNSHWRVAQVQALSRQIRLERRAQELLGEAVATAVPGGSDRLAAALRTASQIDESTYARQQVQPYLDRWSDLLLKLGQDKWYASELDAAIALGRSAALNPSRAKAAQELIWISQARQMAQKSLTTWRTSPDQLVTLYQAMLLANRLPADSPYYPQAQSSVVSWRSHMGELARLQTAQAMGQVRTKDTLKSAIGQAAQVPLGHPRRVQAQTMVAHWRQEIERLEDRPQLVKAHELASAKTFESLQEAIQTASGIALHRALRSEAQSWIYIWTSEIQVMEDRPLLNRARSLAQRGQLSQAIVEASSVKPGRALYDEARAAIAGWQGEIAAAERARLRAVERAAARQAEALAAKEDAATEATAAEASLEEATTSPLEEGLPIAPAPATSDSRWPQSPLPDRIDTVPGAAAPAEAGAPELPRSPQPLTAPAAEPNPVDLAPAPLPSAMPPPPLVAPSAPAPPPLELMPDPAAAPAGEPQATQPIAPVISAQPQPEFLTRAPMGFPPAASHNTDVLVSGALYAGY</sequence>
<feature type="compositionally biased region" description="Low complexity" evidence="1">
    <location>
        <begin position="682"/>
        <end position="691"/>
    </location>
</feature>
<dbReference type="OrthoDB" id="503367at2"/>
<feature type="region of interest" description="Disordered" evidence="1">
    <location>
        <begin position="573"/>
        <end position="699"/>
    </location>
</feature>
<name>A0A1U7J924_9CYAN</name>
<feature type="transmembrane region" description="Helical" evidence="2">
    <location>
        <begin position="53"/>
        <end position="76"/>
    </location>
</feature>
<reference evidence="3 4" key="1">
    <citation type="submission" date="2016-11" db="EMBL/GenBank/DDBJ databases">
        <title>Draft Genome Sequences of Nine Cyanobacterial Strains from Diverse Habitats.</title>
        <authorList>
            <person name="Zhu T."/>
            <person name="Hou S."/>
            <person name="Lu X."/>
            <person name="Hess W.R."/>
        </authorList>
    </citation>
    <scope>NUCLEOTIDE SEQUENCE [LARGE SCALE GENOMIC DNA]</scope>
    <source>
        <strain evidence="3 4">NIES-30</strain>
    </source>
</reference>
<evidence type="ECO:0000313" key="4">
    <source>
        <dbReference type="Proteomes" id="UP000185557"/>
    </source>
</evidence>
<organism evidence="3 4">
    <name type="scientific">Phormidium tenue NIES-30</name>
    <dbReference type="NCBI Taxonomy" id="549789"/>
    <lineage>
        <taxon>Bacteria</taxon>
        <taxon>Bacillati</taxon>
        <taxon>Cyanobacteriota</taxon>
        <taxon>Cyanophyceae</taxon>
        <taxon>Oscillatoriophycideae</taxon>
        <taxon>Oscillatoriales</taxon>
        <taxon>Oscillatoriaceae</taxon>
        <taxon>Phormidium</taxon>
    </lineage>
</organism>
<feature type="compositionally biased region" description="Low complexity" evidence="1">
    <location>
        <begin position="623"/>
        <end position="635"/>
    </location>
</feature>
<dbReference type="AlphaFoldDB" id="A0A1U7J924"/>
<protein>
    <recommendedName>
        <fullName evidence="5">Chromosome segregation ATPase</fullName>
    </recommendedName>
</protein>
<accession>A0A1U7J924</accession>
<keyword evidence="2" id="KW-0472">Membrane</keyword>
<evidence type="ECO:0000256" key="2">
    <source>
        <dbReference type="SAM" id="Phobius"/>
    </source>
</evidence>
<feature type="compositionally biased region" description="Pro residues" evidence="1">
    <location>
        <begin position="658"/>
        <end position="681"/>
    </location>
</feature>
<feature type="compositionally biased region" description="Low complexity" evidence="1">
    <location>
        <begin position="576"/>
        <end position="589"/>
    </location>
</feature>
<dbReference type="RefSeq" id="WP_073607180.1">
    <property type="nucleotide sequence ID" value="NZ_MRCG01000002.1"/>
</dbReference>
<dbReference type="STRING" id="549789.NIES30_04310"/>
<keyword evidence="2" id="KW-0812">Transmembrane</keyword>
<dbReference type="Proteomes" id="UP000185557">
    <property type="component" value="Unassembled WGS sequence"/>
</dbReference>
<evidence type="ECO:0000256" key="1">
    <source>
        <dbReference type="SAM" id="MobiDB-lite"/>
    </source>
</evidence>
<dbReference type="EMBL" id="MRCG01000002">
    <property type="protein sequence ID" value="OKH49941.1"/>
    <property type="molecule type" value="Genomic_DNA"/>
</dbReference>
<comment type="caution">
    <text evidence="3">The sequence shown here is derived from an EMBL/GenBank/DDBJ whole genome shotgun (WGS) entry which is preliminary data.</text>
</comment>